<feature type="domain" description="Histidine kinase" evidence="12">
    <location>
        <begin position="578"/>
        <end position="798"/>
    </location>
</feature>
<keyword evidence="11" id="KW-1133">Transmembrane helix</keyword>
<evidence type="ECO:0000256" key="7">
    <source>
        <dbReference type="ARBA" id="ARBA00023012"/>
    </source>
</evidence>
<dbReference type="FunFam" id="3.30.565.10:FF:000010">
    <property type="entry name" value="Sensor histidine kinase RcsC"/>
    <property type="match status" value="1"/>
</dbReference>
<dbReference type="Gene3D" id="6.10.340.10">
    <property type="match status" value="1"/>
</dbReference>
<dbReference type="InterPro" id="IPR003661">
    <property type="entry name" value="HisK_dim/P_dom"/>
</dbReference>
<dbReference type="SUPFAM" id="SSF55781">
    <property type="entry name" value="GAF domain-like"/>
    <property type="match status" value="1"/>
</dbReference>
<feature type="region of interest" description="Disordered" evidence="10">
    <location>
        <begin position="1110"/>
        <end position="1150"/>
    </location>
</feature>
<feature type="modified residue" description="4-aspartylphosphate" evidence="8">
    <location>
        <position position="1033"/>
    </location>
</feature>
<gene>
    <name evidence="15" type="ordered locus">Fleli_2488</name>
</gene>
<dbReference type="InterPro" id="IPR005467">
    <property type="entry name" value="His_kinase_dom"/>
</dbReference>
<dbReference type="SMART" id="SM00304">
    <property type="entry name" value="HAMP"/>
    <property type="match status" value="1"/>
</dbReference>
<evidence type="ECO:0000256" key="9">
    <source>
        <dbReference type="SAM" id="Coils"/>
    </source>
</evidence>
<feature type="domain" description="Response regulatory" evidence="13">
    <location>
        <begin position="984"/>
        <end position="1099"/>
    </location>
</feature>
<dbReference type="eggNOG" id="COG3850">
    <property type="taxonomic scope" value="Bacteria"/>
</dbReference>
<dbReference type="InterPro" id="IPR011006">
    <property type="entry name" value="CheY-like_superfamily"/>
</dbReference>
<dbReference type="SUPFAM" id="SSF158472">
    <property type="entry name" value="HAMP domain-like"/>
    <property type="match status" value="1"/>
</dbReference>
<dbReference type="Gene3D" id="3.30.565.10">
    <property type="entry name" value="Histidine kinase-like ATPase, C-terminal domain"/>
    <property type="match status" value="1"/>
</dbReference>
<dbReference type="Pfam" id="PF00072">
    <property type="entry name" value="Response_reg"/>
    <property type="match status" value="3"/>
</dbReference>
<evidence type="ECO:0000256" key="3">
    <source>
        <dbReference type="ARBA" id="ARBA00012438"/>
    </source>
</evidence>
<dbReference type="InterPro" id="IPR003660">
    <property type="entry name" value="HAMP_dom"/>
</dbReference>
<dbReference type="KEGG" id="fli:Fleli_2488"/>
<name>I4ALL8_BERLS</name>
<accession>I4ALL8</accession>
<dbReference type="SMART" id="SM00448">
    <property type="entry name" value="REC"/>
    <property type="match status" value="3"/>
</dbReference>
<evidence type="ECO:0000256" key="10">
    <source>
        <dbReference type="SAM" id="MobiDB-lite"/>
    </source>
</evidence>
<dbReference type="PANTHER" id="PTHR45339:SF1">
    <property type="entry name" value="HYBRID SIGNAL TRANSDUCTION HISTIDINE KINASE J"/>
    <property type="match status" value="1"/>
</dbReference>
<evidence type="ECO:0000313" key="15">
    <source>
        <dbReference type="EMBL" id="AFM04853.1"/>
    </source>
</evidence>
<feature type="coiled-coil region" evidence="9">
    <location>
        <begin position="151"/>
        <end position="185"/>
    </location>
</feature>
<evidence type="ECO:0000259" key="14">
    <source>
        <dbReference type="PROSITE" id="PS50885"/>
    </source>
</evidence>
<evidence type="ECO:0000256" key="1">
    <source>
        <dbReference type="ARBA" id="ARBA00000085"/>
    </source>
</evidence>
<feature type="modified residue" description="4-aspartylphosphate" evidence="8">
    <location>
        <position position="911"/>
    </location>
</feature>
<dbReference type="CDD" id="cd00156">
    <property type="entry name" value="REC"/>
    <property type="match status" value="2"/>
</dbReference>
<dbReference type="EC" id="2.7.13.3" evidence="3"/>
<dbReference type="PROSITE" id="PS50885">
    <property type="entry name" value="HAMP"/>
    <property type="match status" value="1"/>
</dbReference>
<dbReference type="PATRIC" id="fig|880071.3.peg.2478"/>
<dbReference type="InterPro" id="IPR003018">
    <property type="entry name" value="GAF"/>
</dbReference>
<dbReference type="CDD" id="cd16922">
    <property type="entry name" value="HATPase_EvgS-ArcB-TorS-like"/>
    <property type="match status" value="1"/>
</dbReference>
<feature type="domain" description="Response regulatory" evidence="13">
    <location>
        <begin position="1182"/>
        <end position="1298"/>
    </location>
</feature>
<keyword evidence="4 8" id="KW-0597">Phosphoprotein</keyword>
<dbReference type="Pfam" id="PF13185">
    <property type="entry name" value="GAF_2"/>
    <property type="match status" value="1"/>
</dbReference>
<dbReference type="eggNOG" id="COG2203">
    <property type="taxonomic scope" value="Bacteria"/>
</dbReference>
<organism evidence="15 16">
    <name type="scientific">Bernardetia litoralis (strain ATCC 23117 / DSM 6794 / NBRC 15988 / NCIMB 1366 / Fx l1 / Sio-4)</name>
    <name type="common">Flexibacter litoralis</name>
    <dbReference type="NCBI Taxonomy" id="880071"/>
    <lineage>
        <taxon>Bacteria</taxon>
        <taxon>Pseudomonadati</taxon>
        <taxon>Bacteroidota</taxon>
        <taxon>Cytophagia</taxon>
        <taxon>Cytophagales</taxon>
        <taxon>Bernardetiaceae</taxon>
        <taxon>Bernardetia</taxon>
    </lineage>
</organism>
<evidence type="ECO:0000256" key="4">
    <source>
        <dbReference type="ARBA" id="ARBA00022553"/>
    </source>
</evidence>
<dbReference type="InterPro" id="IPR029016">
    <property type="entry name" value="GAF-like_dom_sf"/>
</dbReference>
<dbReference type="RefSeq" id="WP_014798290.1">
    <property type="nucleotide sequence ID" value="NC_018018.1"/>
</dbReference>
<dbReference type="Gene3D" id="3.40.50.2300">
    <property type="match status" value="3"/>
</dbReference>
<comment type="subcellular location">
    <subcellularLocation>
        <location evidence="2">Membrane</location>
    </subcellularLocation>
</comment>
<dbReference type="OrthoDB" id="9811889at2"/>
<dbReference type="InterPro" id="IPR036890">
    <property type="entry name" value="HATPase_C_sf"/>
</dbReference>
<evidence type="ECO:0000256" key="6">
    <source>
        <dbReference type="ARBA" id="ARBA00022777"/>
    </source>
</evidence>
<evidence type="ECO:0000259" key="12">
    <source>
        <dbReference type="PROSITE" id="PS50109"/>
    </source>
</evidence>
<feature type="domain" description="Response regulatory" evidence="13">
    <location>
        <begin position="862"/>
        <end position="975"/>
    </location>
</feature>
<feature type="region of interest" description="Disordered" evidence="10">
    <location>
        <begin position="498"/>
        <end position="534"/>
    </location>
</feature>
<dbReference type="PANTHER" id="PTHR45339">
    <property type="entry name" value="HYBRID SIGNAL TRANSDUCTION HISTIDINE KINASE J"/>
    <property type="match status" value="1"/>
</dbReference>
<dbReference type="Proteomes" id="UP000006054">
    <property type="component" value="Chromosome"/>
</dbReference>
<dbReference type="SUPFAM" id="SSF47384">
    <property type="entry name" value="Homodimeric domain of signal transducing histidine kinase"/>
    <property type="match status" value="1"/>
</dbReference>
<keyword evidence="7" id="KW-0902">Two-component regulatory system</keyword>
<dbReference type="CDD" id="cd06225">
    <property type="entry name" value="HAMP"/>
    <property type="match status" value="1"/>
</dbReference>
<dbReference type="Pfam" id="PF00512">
    <property type="entry name" value="HisKA"/>
    <property type="match status" value="1"/>
</dbReference>
<protein>
    <recommendedName>
        <fullName evidence="3">histidine kinase</fullName>
        <ecNumber evidence="3">2.7.13.3</ecNumber>
    </recommendedName>
</protein>
<evidence type="ECO:0000256" key="5">
    <source>
        <dbReference type="ARBA" id="ARBA00022679"/>
    </source>
</evidence>
<proteinExistence type="predicted"/>
<dbReference type="SMART" id="SM00388">
    <property type="entry name" value="HisKA"/>
    <property type="match status" value="1"/>
</dbReference>
<feature type="domain" description="HAMP" evidence="14">
    <location>
        <begin position="214"/>
        <end position="268"/>
    </location>
</feature>
<dbReference type="PROSITE" id="PS50110">
    <property type="entry name" value="RESPONSE_REGULATORY"/>
    <property type="match status" value="3"/>
</dbReference>
<dbReference type="CDD" id="cd17546">
    <property type="entry name" value="REC_hyHK_CKI1_RcsC-like"/>
    <property type="match status" value="1"/>
</dbReference>
<dbReference type="CDD" id="cd00082">
    <property type="entry name" value="HisKA"/>
    <property type="match status" value="1"/>
</dbReference>
<evidence type="ECO:0000256" key="8">
    <source>
        <dbReference type="PROSITE-ProRule" id="PRU00169"/>
    </source>
</evidence>
<dbReference type="STRING" id="880071.Fleli_2488"/>
<sequence precursor="true">MKWFNSLKLSLKITFSFLIITVVVAVMSGFTLKSLEDLRKRSQEVSEVHFEGLRLLTHIAEAYPMMLVKTRDVILSETLTQRKQYAQEITKDQQNIDKWTEELVSKLPSEEEQELYKKYTKALQEFQLLRITALGLAIDEQELQQSRDLIYGDLNKKAEDLKNTLDNLIQTKEKIAQQVQEDNDQVVQVAYIRLGILGVIVLIITFLIPVWIKRQISSPIEIMEEKAAQVALGDLENVELKLKGRNDEIGKLGQSFNEIAKSLGQIVRKANQISQGNYDVQLNVRGEKDDLSIALNEMTLSLRNQYYLKEGANKLNDLLSGHFTSKEVGEKSISFLGEFLEVGCAVLYIYNEENKKLKLYSSYAFTERDNLSNEYSLEEGVVGQVAYERKPIMLKNIPNNSQHITTGTISQTPSVTYTFPLLYETEICGVIELASFEPFTELKKQLITNSADLISSHLYSALQSERIKNLFEVAQAAKREAQTKAKEIEKANELLKEKQMHVQQQSEELQQQNEEMQQQAEELQQTNEELQQQQEQLEGQRTELQIRNEQLTVIQTDLEEKAEELERASKYKSEFLANMSHELRTPLNSIILLSDMLRRNSSKNLSEKEVQKCSIVYQSGNDLLNLINDILDISKIEAGKMSVNIYHFHTAELLSHLKPLFDEMARQKKLDFVVDDQLGIELFNDRDKISQVLKNFLSNAFKFTKKGSVTIRISKSNHDKLPVKISVIDSGIGIPQNKQKVIFEAFQQVDGSVSREFGGTGLGLSIARELTNMLGGEVHLSSEHGKGSEFYMLLPIENHIEEEDAKKRKLDVVYDKKRKPQLRSNASDVAEVKEKAAERRFKRVAQLAVEDDRETAQENDDIILIVEDNVDYANSLVEISRGLGFKSIIAVSGKEFWEDVEYYNPLGVLLDLGLPDITGSELLEQIKTKPKYRHIPITIVSAKDRNIELLEKGAIGYLQKPIEAKAVRDEVLRLTGISHKATKQMLIVEDDEFQQNYLLELFDKEGVVCKGVTTETAAKRELETGNYDIVIADLKLEKGTGMGLCRFIKEHNLNIPVIIYTGKDLTTSEKEEMRLYSVSVIIKHPQAYTQLLEKAKMFLHQVYEKNPIKKVTQDSTNNGNQSQSEIQTTETETSNFAERDNSNDHFNKATSEDFDSIVNKSLESYLADEADEANSDDLRGKRILIVDDDIRNVFVMTSALENHDADIIEAFNGKEALEILEEETVDLILMDIMMPIMNGFETIENIRKQDKWKDLPIIAVTAKAQDEDRIKCLEVGANDYMTKPVDYTILMKLIKKHLNKQKA</sequence>
<evidence type="ECO:0000259" key="13">
    <source>
        <dbReference type="PROSITE" id="PS50110"/>
    </source>
</evidence>
<dbReference type="SUPFAM" id="SSF55874">
    <property type="entry name" value="ATPase domain of HSP90 chaperone/DNA topoisomerase II/histidine kinase"/>
    <property type="match status" value="1"/>
</dbReference>
<reference evidence="16" key="1">
    <citation type="submission" date="2012-06" db="EMBL/GenBank/DDBJ databases">
        <title>The complete genome of Flexibacter litoralis DSM 6794.</title>
        <authorList>
            <person name="Lucas S."/>
            <person name="Copeland A."/>
            <person name="Lapidus A."/>
            <person name="Glavina del Rio T."/>
            <person name="Dalin E."/>
            <person name="Tice H."/>
            <person name="Bruce D."/>
            <person name="Goodwin L."/>
            <person name="Pitluck S."/>
            <person name="Peters L."/>
            <person name="Ovchinnikova G."/>
            <person name="Lu M."/>
            <person name="Kyrpides N."/>
            <person name="Mavromatis K."/>
            <person name="Ivanova N."/>
            <person name="Brettin T."/>
            <person name="Detter J.C."/>
            <person name="Han C."/>
            <person name="Larimer F."/>
            <person name="Land M."/>
            <person name="Hauser L."/>
            <person name="Markowitz V."/>
            <person name="Cheng J.-F."/>
            <person name="Hugenholtz P."/>
            <person name="Woyke T."/>
            <person name="Wu D."/>
            <person name="Spring S."/>
            <person name="Lang E."/>
            <person name="Kopitz M."/>
            <person name="Brambilla E."/>
            <person name="Klenk H.-P."/>
            <person name="Eisen J.A."/>
        </authorList>
    </citation>
    <scope>NUCLEOTIDE SEQUENCE [LARGE SCALE GENOMIC DNA]</scope>
    <source>
        <strain evidence="16">ATCC 23117 / DSM 6794 / NBRC 15988 / NCIMB 1366 / Sio-4</strain>
    </source>
</reference>
<dbReference type="PRINTS" id="PR00344">
    <property type="entry name" value="BCTRLSENSOR"/>
</dbReference>
<comment type="catalytic activity">
    <reaction evidence="1">
        <text>ATP + protein L-histidine = ADP + protein N-phospho-L-histidine.</text>
        <dbReference type="EC" id="2.7.13.3"/>
    </reaction>
</comment>
<dbReference type="Pfam" id="PF00672">
    <property type="entry name" value="HAMP"/>
    <property type="match status" value="1"/>
</dbReference>
<dbReference type="GO" id="GO:0016020">
    <property type="term" value="C:membrane"/>
    <property type="evidence" value="ECO:0007669"/>
    <property type="project" value="UniProtKB-SubCell"/>
</dbReference>
<feature type="compositionally biased region" description="Basic and acidic residues" evidence="10">
    <location>
        <begin position="1137"/>
        <end position="1150"/>
    </location>
</feature>
<feature type="compositionally biased region" description="Low complexity" evidence="10">
    <location>
        <begin position="1121"/>
        <end position="1134"/>
    </location>
</feature>
<keyword evidence="5" id="KW-0808">Transferase</keyword>
<feature type="transmembrane region" description="Helical" evidence="11">
    <location>
        <begin position="190"/>
        <end position="212"/>
    </location>
</feature>
<dbReference type="HOGENOM" id="CLU_000445_127_1_10"/>
<dbReference type="Gene3D" id="1.10.287.130">
    <property type="match status" value="1"/>
</dbReference>
<dbReference type="EMBL" id="CP003345">
    <property type="protein sequence ID" value="AFM04853.1"/>
    <property type="molecule type" value="Genomic_DNA"/>
</dbReference>
<keyword evidence="11" id="KW-0472">Membrane</keyword>
<feature type="compositionally biased region" description="Low complexity" evidence="10">
    <location>
        <begin position="503"/>
        <end position="534"/>
    </location>
</feature>
<feature type="modified residue" description="4-aspartylphosphate" evidence="8">
    <location>
        <position position="1231"/>
    </location>
</feature>
<keyword evidence="11" id="KW-0812">Transmembrane</keyword>
<evidence type="ECO:0000256" key="11">
    <source>
        <dbReference type="SAM" id="Phobius"/>
    </source>
</evidence>
<dbReference type="InterPro" id="IPR003594">
    <property type="entry name" value="HATPase_dom"/>
</dbReference>
<keyword evidence="6 15" id="KW-0418">Kinase</keyword>
<dbReference type="Gene3D" id="3.30.450.40">
    <property type="match status" value="1"/>
</dbReference>
<evidence type="ECO:0000256" key="2">
    <source>
        <dbReference type="ARBA" id="ARBA00004370"/>
    </source>
</evidence>
<dbReference type="PROSITE" id="PS50109">
    <property type="entry name" value="HIS_KIN"/>
    <property type="match status" value="1"/>
</dbReference>
<evidence type="ECO:0000313" key="16">
    <source>
        <dbReference type="Proteomes" id="UP000006054"/>
    </source>
</evidence>
<keyword evidence="16" id="KW-1185">Reference proteome</keyword>
<keyword evidence="9" id="KW-0175">Coiled coil</keyword>
<dbReference type="eggNOG" id="COG5002">
    <property type="taxonomic scope" value="Bacteria"/>
</dbReference>
<feature type="transmembrane region" description="Helical" evidence="11">
    <location>
        <begin position="13"/>
        <end position="32"/>
    </location>
</feature>
<dbReference type="Pfam" id="PF02518">
    <property type="entry name" value="HATPase_c"/>
    <property type="match status" value="1"/>
</dbReference>
<dbReference type="InterPro" id="IPR036097">
    <property type="entry name" value="HisK_dim/P_sf"/>
</dbReference>
<dbReference type="Pfam" id="PF12729">
    <property type="entry name" value="4HB_MCP_1"/>
    <property type="match status" value="1"/>
</dbReference>
<dbReference type="SUPFAM" id="SSF52172">
    <property type="entry name" value="CheY-like"/>
    <property type="match status" value="3"/>
</dbReference>
<dbReference type="InterPro" id="IPR001789">
    <property type="entry name" value="Sig_transdc_resp-reg_receiver"/>
</dbReference>
<dbReference type="SMART" id="SM00387">
    <property type="entry name" value="HATPase_c"/>
    <property type="match status" value="1"/>
</dbReference>
<dbReference type="InterPro" id="IPR024478">
    <property type="entry name" value="HlyB_4HB_MCP"/>
</dbReference>
<dbReference type="eggNOG" id="COG0745">
    <property type="taxonomic scope" value="Bacteria"/>
</dbReference>
<dbReference type="eggNOG" id="COG0784">
    <property type="taxonomic scope" value="Bacteria"/>
</dbReference>
<dbReference type="GO" id="GO:0000155">
    <property type="term" value="F:phosphorelay sensor kinase activity"/>
    <property type="evidence" value="ECO:0007669"/>
    <property type="project" value="InterPro"/>
</dbReference>
<dbReference type="InterPro" id="IPR004358">
    <property type="entry name" value="Sig_transdc_His_kin-like_C"/>
</dbReference>